<sequence>MPSPSTVTHWSCNPSAKCYVYSGQVGRWTWTWHTYLLTEPTKNATTSPAKAWYRKLLAEKILNHLPGILSFCNKLPEPESSILKELCVDAASIQAKLAKQHQYIPQLARLGGDGEVAGHGTAAATASQSVSSTAACNHHTAGCRISSTCRSLRRRSGHEFANVWKNGKD</sequence>
<keyword evidence="2" id="KW-1185">Reference proteome</keyword>
<dbReference type="AlphaFoldDB" id="A0A0E0FAW8"/>
<reference evidence="1" key="2">
    <citation type="submission" date="2018-05" db="EMBL/GenBank/DDBJ databases">
        <title>OmerRS3 (Oryza meridionalis Reference Sequence Version 3).</title>
        <authorList>
            <person name="Zhang J."/>
            <person name="Kudrna D."/>
            <person name="Lee S."/>
            <person name="Talag J."/>
            <person name="Welchert J."/>
            <person name="Wing R.A."/>
        </authorList>
    </citation>
    <scope>NUCLEOTIDE SEQUENCE [LARGE SCALE GENOMIC DNA]</scope>
    <source>
        <strain evidence="1">cv. OR44</strain>
    </source>
</reference>
<organism evidence="1">
    <name type="scientific">Oryza meridionalis</name>
    <dbReference type="NCBI Taxonomy" id="40149"/>
    <lineage>
        <taxon>Eukaryota</taxon>
        <taxon>Viridiplantae</taxon>
        <taxon>Streptophyta</taxon>
        <taxon>Embryophyta</taxon>
        <taxon>Tracheophyta</taxon>
        <taxon>Spermatophyta</taxon>
        <taxon>Magnoliopsida</taxon>
        <taxon>Liliopsida</taxon>
        <taxon>Poales</taxon>
        <taxon>Poaceae</taxon>
        <taxon>BOP clade</taxon>
        <taxon>Oryzoideae</taxon>
        <taxon>Oryzeae</taxon>
        <taxon>Oryzinae</taxon>
        <taxon>Oryza</taxon>
    </lineage>
</organism>
<evidence type="ECO:0000313" key="2">
    <source>
        <dbReference type="Proteomes" id="UP000008021"/>
    </source>
</evidence>
<proteinExistence type="predicted"/>
<dbReference type="Gramene" id="OMERI12G05110.1">
    <property type="protein sequence ID" value="OMERI12G05110.1"/>
    <property type="gene ID" value="OMERI12G05110"/>
</dbReference>
<dbReference type="HOGENOM" id="CLU_1621627_0_0_1"/>
<dbReference type="EnsemblPlants" id="OMERI12G05110.1">
    <property type="protein sequence ID" value="OMERI12G05110.1"/>
    <property type="gene ID" value="OMERI12G05110"/>
</dbReference>
<evidence type="ECO:0000313" key="1">
    <source>
        <dbReference type="EnsemblPlants" id="OMERI12G05110.1"/>
    </source>
</evidence>
<accession>A0A0E0FAW8</accession>
<dbReference type="Proteomes" id="UP000008021">
    <property type="component" value="Chromosome 12"/>
</dbReference>
<name>A0A0E0FAW8_9ORYZ</name>
<reference evidence="1" key="1">
    <citation type="submission" date="2015-04" db="UniProtKB">
        <authorList>
            <consortium name="EnsemblPlants"/>
        </authorList>
    </citation>
    <scope>IDENTIFICATION</scope>
</reference>
<dbReference type="STRING" id="40149.A0A0E0FAW8"/>
<protein>
    <submittedName>
        <fullName evidence="1">Uncharacterized protein</fullName>
    </submittedName>
</protein>